<dbReference type="Proteomes" id="UP000249364">
    <property type="component" value="Unassembled WGS sequence"/>
</dbReference>
<reference evidence="3 4" key="1">
    <citation type="submission" date="2018-06" db="EMBL/GenBank/DDBJ databases">
        <title>Genomic Encyclopedia of Archaeal and Bacterial Type Strains, Phase II (KMG-II): from individual species to whole genera.</title>
        <authorList>
            <person name="Goeker M."/>
        </authorList>
    </citation>
    <scope>NUCLEOTIDE SEQUENCE [LARGE SCALE GENOMIC DNA]</scope>
    <source>
        <strain evidence="3 4">DSM 13087</strain>
    </source>
</reference>
<evidence type="ECO:0000259" key="2">
    <source>
        <dbReference type="Pfam" id="PF02563"/>
    </source>
</evidence>
<keyword evidence="4" id="KW-1185">Reference proteome</keyword>
<accession>A0A2W7QDK1</accession>
<evidence type="ECO:0000313" key="4">
    <source>
        <dbReference type="Proteomes" id="UP000249364"/>
    </source>
</evidence>
<dbReference type="OrthoDB" id="7198507at2"/>
<dbReference type="InterPro" id="IPR003715">
    <property type="entry name" value="Poly_export_N"/>
</dbReference>
<gene>
    <name evidence="3" type="ORF">LY56_02187</name>
</gene>
<keyword evidence="1" id="KW-0732">Signal</keyword>
<sequence length="371" mass="39247">MTTTISRRHVIGGVALLFVSGCSVARGAPSQREVLASPDAEGADFALEIVTRDRLPLYPGWGVLNGRASTSWPSGGAVPTDQVLAPGDRLALRVWDAEESSLITQAGSPFADIANVLVTASGRVSLPYIDEVQVSGLTAEQARLRMQERLTAIIPSAQVQLEVTEGRRNSAQMLGGVASPGTYPLNERNLPLTSLIAAAGGVSPTLINPQVQITRGQQVFRRPLEFVLYNPAHDPAIRGGDSVLIESDRRSFKALGAAQREEVVGFDAEDVSALRAVSLMGGIADTRADPRGILVLRRYTAAEVSRPSGAPNTRVVFSFDLTRADGMFSADEFLIADGDIVLATQAPAVTTQRVLALFGAFLGFGRAAGSL</sequence>
<dbReference type="Pfam" id="PF02563">
    <property type="entry name" value="Poly_export"/>
    <property type="match status" value="1"/>
</dbReference>
<comment type="caution">
    <text evidence="3">The sequence shown here is derived from an EMBL/GenBank/DDBJ whole genome shotgun (WGS) entry which is preliminary data.</text>
</comment>
<name>A0A2W7QDK1_9RHOB</name>
<proteinExistence type="predicted"/>
<dbReference type="PANTHER" id="PTHR33619:SF3">
    <property type="entry name" value="POLYSACCHARIDE EXPORT PROTEIN GFCE-RELATED"/>
    <property type="match status" value="1"/>
</dbReference>
<evidence type="ECO:0000256" key="1">
    <source>
        <dbReference type="ARBA" id="ARBA00022729"/>
    </source>
</evidence>
<dbReference type="AlphaFoldDB" id="A0A2W7QDK1"/>
<dbReference type="GO" id="GO:0015159">
    <property type="term" value="F:polysaccharide transmembrane transporter activity"/>
    <property type="evidence" value="ECO:0007669"/>
    <property type="project" value="InterPro"/>
</dbReference>
<dbReference type="PANTHER" id="PTHR33619">
    <property type="entry name" value="POLYSACCHARIDE EXPORT PROTEIN GFCE-RELATED"/>
    <property type="match status" value="1"/>
</dbReference>
<evidence type="ECO:0000313" key="3">
    <source>
        <dbReference type="EMBL" id="PZX42197.1"/>
    </source>
</evidence>
<dbReference type="InterPro" id="IPR049712">
    <property type="entry name" value="Poly_export"/>
</dbReference>
<dbReference type="Gene3D" id="3.30.1950.10">
    <property type="entry name" value="wza like domain"/>
    <property type="match status" value="1"/>
</dbReference>
<dbReference type="Gene3D" id="3.10.560.10">
    <property type="entry name" value="Outer membrane lipoprotein wza domain like"/>
    <property type="match status" value="2"/>
</dbReference>
<dbReference type="RefSeq" id="WP_084386081.1">
    <property type="nucleotide sequence ID" value="NZ_MEHT01000003.1"/>
</dbReference>
<feature type="domain" description="Polysaccharide export protein N-terminal" evidence="2">
    <location>
        <begin position="78"/>
        <end position="163"/>
    </location>
</feature>
<dbReference type="PROSITE" id="PS51257">
    <property type="entry name" value="PROKAR_LIPOPROTEIN"/>
    <property type="match status" value="1"/>
</dbReference>
<dbReference type="STRING" id="121821.GCA_001870675_01205"/>
<organism evidence="3 4">
    <name type="scientific">Roseinatronobacter thiooxidans</name>
    <dbReference type="NCBI Taxonomy" id="121821"/>
    <lineage>
        <taxon>Bacteria</taxon>
        <taxon>Pseudomonadati</taxon>
        <taxon>Pseudomonadota</taxon>
        <taxon>Alphaproteobacteria</taxon>
        <taxon>Rhodobacterales</taxon>
        <taxon>Paracoccaceae</taxon>
        <taxon>Roseinatronobacter</taxon>
    </lineage>
</organism>
<protein>
    <submittedName>
        <fullName evidence="3">Polysaccharide export outer membrane protein</fullName>
    </submittedName>
</protein>
<dbReference type="EMBL" id="QKZQ01000009">
    <property type="protein sequence ID" value="PZX42197.1"/>
    <property type="molecule type" value="Genomic_DNA"/>
</dbReference>